<reference evidence="2" key="2">
    <citation type="submission" date="2013-12" db="EMBL/GenBank/DDBJ databases">
        <authorList>
            <person name="Yu Y."/>
            <person name="Lee S."/>
            <person name="de Baynast K."/>
            <person name="Wissotski M."/>
            <person name="Liu L."/>
            <person name="Talag J."/>
            <person name="Goicoechea J."/>
            <person name="Angelova A."/>
            <person name="Jetty R."/>
            <person name="Kudrna D."/>
            <person name="Golser W."/>
            <person name="Rivera L."/>
            <person name="Zhang J."/>
            <person name="Wing R."/>
        </authorList>
    </citation>
    <scope>NUCLEOTIDE SEQUENCE</scope>
</reference>
<sequence>MTTLTEVMAAQTQQLQALVSNQAGRGSSSFGEFMQTKPPTFTGAEQPMDTEDWLLIIEKKLTLVHISLGDKVVFAIN</sequence>
<keyword evidence="2" id="KW-1185">Reference proteome</keyword>
<protein>
    <submittedName>
        <fullName evidence="1">Uncharacterized protein</fullName>
    </submittedName>
</protein>
<dbReference type="Proteomes" id="UP000032180">
    <property type="component" value="Chromosome 4"/>
</dbReference>
<name>A0A0D9W2F5_9ORYZ</name>
<dbReference type="AlphaFoldDB" id="A0A0D9W2F5"/>
<dbReference type="EnsemblPlants" id="LPERR04G02150.1">
    <property type="protein sequence ID" value="LPERR04G02150.1"/>
    <property type="gene ID" value="LPERR04G02150"/>
</dbReference>
<proteinExistence type="predicted"/>
<dbReference type="Gramene" id="LPERR04G02150.1">
    <property type="protein sequence ID" value="LPERR04G02150.1"/>
    <property type="gene ID" value="LPERR04G02150"/>
</dbReference>
<reference evidence="1 2" key="1">
    <citation type="submission" date="2012-08" db="EMBL/GenBank/DDBJ databases">
        <title>Oryza genome evolution.</title>
        <authorList>
            <person name="Wing R.A."/>
        </authorList>
    </citation>
    <scope>NUCLEOTIDE SEQUENCE</scope>
</reference>
<evidence type="ECO:0000313" key="2">
    <source>
        <dbReference type="Proteomes" id="UP000032180"/>
    </source>
</evidence>
<organism evidence="1 2">
    <name type="scientific">Leersia perrieri</name>
    <dbReference type="NCBI Taxonomy" id="77586"/>
    <lineage>
        <taxon>Eukaryota</taxon>
        <taxon>Viridiplantae</taxon>
        <taxon>Streptophyta</taxon>
        <taxon>Embryophyta</taxon>
        <taxon>Tracheophyta</taxon>
        <taxon>Spermatophyta</taxon>
        <taxon>Magnoliopsida</taxon>
        <taxon>Liliopsida</taxon>
        <taxon>Poales</taxon>
        <taxon>Poaceae</taxon>
        <taxon>BOP clade</taxon>
        <taxon>Oryzoideae</taxon>
        <taxon>Oryzeae</taxon>
        <taxon>Oryzinae</taxon>
        <taxon>Leersia</taxon>
    </lineage>
</organism>
<reference evidence="1" key="3">
    <citation type="submission" date="2015-04" db="UniProtKB">
        <authorList>
            <consortium name="EnsemblPlants"/>
        </authorList>
    </citation>
    <scope>IDENTIFICATION</scope>
</reference>
<accession>A0A0D9W2F5</accession>
<dbReference type="HOGENOM" id="CLU_2641673_0_0_1"/>
<dbReference type="STRING" id="77586.A0A0D9W2F5"/>
<evidence type="ECO:0000313" key="1">
    <source>
        <dbReference type="EnsemblPlants" id="LPERR04G02150.1"/>
    </source>
</evidence>